<accession>A0A897NDQ7</accession>
<reference evidence="1" key="1">
    <citation type="submission" date="2020-11" db="EMBL/GenBank/DDBJ databases">
        <title>Carbohydrate-dependent, anaerobic sulfur respiration: A novel catabolism in halophilic archaea.</title>
        <authorList>
            <person name="Sorokin D.Y."/>
            <person name="Messina E."/>
            <person name="Smedile F."/>
            <person name="La Cono V."/>
            <person name="Hallsworth J.E."/>
            <person name="Yakimov M.M."/>
        </authorList>
    </citation>
    <scope>NUCLEOTIDE SEQUENCE</scope>
    <source>
        <strain evidence="1">HSR-Bgl</strain>
    </source>
</reference>
<dbReference type="InterPro" id="IPR029060">
    <property type="entry name" value="PIN-like_dom_sf"/>
</dbReference>
<dbReference type="PANTHER" id="PTHR39550">
    <property type="entry name" value="SLL0658 PROTEIN"/>
    <property type="match status" value="1"/>
</dbReference>
<dbReference type="Pfam" id="PF11848">
    <property type="entry name" value="DUF3368"/>
    <property type="match status" value="1"/>
</dbReference>
<name>A0A897NDQ7_9EURY</name>
<dbReference type="InterPro" id="IPR021799">
    <property type="entry name" value="PIN-like_prokaryotic"/>
</dbReference>
<dbReference type="PANTHER" id="PTHR39550:SF1">
    <property type="entry name" value="SLL0658 PROTEIN"/>
    <property type="match status" value="1"/>
</dbReference>
<evidence type="ECO:0000313" key="2">
    <source>
        <dbReference type="Proteomes" id="UP000663305"/>
    </source>
</evidence>
<protein>
    <submittedName>
        <fullName evidence="1">PIN domain containing protein</fullName>
    </submittedName>
</protein>
<dbReference type="Proteomes" id="UP000663305">
    <property type="component" value="Chromosome"/>
</dbReference>
<dbReference type="EMBL" id="CP064789">
    <property type="protein sequence ID" value="QSG10658.1"/>
    <property type="molecule type" value="Genomic_DNA"/>
</dbReference>
<dbReference type="AlphaFoldDB" id="A0A897NDQ7"/>
<gene>
    <name evidence="1" type="ORF">HSBGL_0217</name>
</gene>
<dbReference type="RefSeq" id="WP_229125270.1">
    <property type="nucleotide sequence ID" value="NZ_CP064789.1"/>
</dbReference>
<sequence>MTDDDLPASPSVLNTTVLSNFAYIDQLWVVADLSGICTVPVVREELEHGVGNHPYLQRTLDTLDDEIPVATISDTVANRETVVGGHLDPGEAQAFALADAHDGRLLTDDGDARSFAKDQGVTVVGSVGVLLAAIDAGKIDEATADEWLSTWIDEIGYYVPYQTISEYR</sequence>
<dbReference type="SUPFAM" id="SSF88723">
    <property type="entry name" value="PIN domain-like"/>
    <property type="match status" value="1"/>
</dbReference>
<organism evidence="1 2">
    <name type="scientific">Halapricum desulfuricans</name>
    <dbReference type="NCBI Taxonomy" id="2841257"/>
    <lineage>
        <taxon>Archaea</taxon>
        <taxon>Methanobacteriati</taxon>
        <taxon>Methanobacteriota</taxon>
        <taxon>Stenosarchaea group</taxon>
        <taxon>Halobacteria</taxon>
        <taxon>Halobacteriales</taxon>
        <taxon>Haloarculaceae</taxon>
        <taxon>Halapricum</taxon>
    </lineage>
</organism>
<proteinExistence type="predicted"/>
<dbReference type="GeneID" id="68859748"/>
<evidence type="ECO:0000313" key="1">
    <source>
        <dbReference type="EMBL" id="QSG10658.1"/>
    </source>
</evidence>